<dbReference type="InterPro" id="IPR017850">
    <property type="entry name" value="Alkaline_phosphatase_core_sf"/>
</dbReference>
<dbReference type="RefSeq" id="WP_279538323.1">
    <property type="nucleotide sequence ID" value="NZ_SNXZ01000004.1"/>
</dbReference>
<dbReference type="GO" id="GO:0016791">
    <property type="term" value="F:phosphatase activity"/>
    <property type="evidence" value="ECO:0007669"/>
    <property type="project" value="InterPro"/>
</dbReference>
<keyword evidence="1" id="KW-0479">Metal-binding</keyword>
<dbReference type="Pfam" id="PF00245">
    <property type="entry name" value="Alk_phosphatase"/>
    <property type="match status" value="1"/>
</dbReference>
<keyword evidence="4" id="KW-1185">Reference proteome</keyword>
<comment type="caution">
    <text evidence="3">The sequence shown here is derived from an EMBL/GenBank/DDBJ whole genome shotgun (WGS) entry which is preliminary data.</text>
</comment>
<accession>A0A4R6SCH6</accession>
<evidence type="ECO:0000313" key="4">
    <source>
        <dbReference type="Proteomes" id="UP000295444"/>
    </source>
</evidence>
<dbReference type="GO" id="GO:0046872">
    <property type="term" value="F:metal ion binding"/>
    <property type="evidence" value="ECO:0007669"/>
    <property type="project" value="UniProtKB-KW"/>
</dbReference>
<dbReference type="AlphaFoldDB" id="A0A4R6SCH6"/>
<feature type="binding site" evidence="1">
    <location>
        <position position="71"/>
    </location>
    <ligand>
        <name>Zn(2+)</name>
        <dbReference type="ChEBI" id="CHEBI:29105"/>
        <label>2</label>
    </ligand>
</feature>
<feature type="chain" id="PRO_5020489800" evidence="2">
    <location>
        <begin position="28"/>
        <end position="99"/>
    </location>
</feature>
<keyword evidence="1" id="KW-0862">Zinc</keyword>
<sequence length="99" mass="9951">MRKRLSGPIVVSVAATTLALTAGLAFSDSGAGTAGLGRHGAATRLDGDQTAEVRGEIRGGPARNVILLIGDGMGDSEITAARNYARGAAGRFPASTPCR</sequence>
<feature type="signal peptide" evidence="2">
    <location>
        <begin position="1"/>
        <end position="27"/>
    </location>
</feature>
<proteinExistence type="predicted"/>
<name>A0A4R6SCH6_LABRH</name>
<dbReference type="SUPFAM" id="SSF53649">
    <property type="entry name" value="Alkaline phosphatase-like"/>
    <property type="match status" value="1"/>
</dbReference>
<keyword evidence="2" id="KW-0732">Signal</keyword>
<reference evidence="3 4" key="1">
    <citation type="submission" date="2019-03" db="EMBL/GenBank/DDBJ databases">
        <title>Genomic Encyclopedia of Type Strains, Phase IV (KMG-IV): sequencing the most valuable type-strain genomes for metagenomic binning, comparative biology and taxonomic classification.</title>
        <authorList>
            <person name="Goeker M."/>
        </authorList>
    </citation>
    <scope>NUCLEOTIDE SEQUENCE [LARGE SCALE GENOMIC DNA]</scope>
    <source>
        <strain evidence="3 4">DSM 45361</strain>
    </source>
</reference>
<protein>
    <submittedName>
        <fullName evidence="3">Alkaline phosphatase</fullName>
    </submittedName>
</protein>
<keyword evidence="1" id="KW-0460">Magnesium</keyword>
<organism evidence="3 4">
    <name type="scientific">Labedaea rhizosphaerae</name>
    <dbReference type="NCBI Taxonomy" id="598644"/>
    <lineage>
        <taxon>Bacteria</taxon>
        <taxon>Bacillati</taxon>
        <taxon>Actinomycetota</taxon>
        <taxon>Actinomycetes</taxon>
        <taxon>Pseudonocardiales</taxon>
        <taxon>Pseudonocardiaceae</taxon>
        <taxon>Labedaea</taxon>
    </lineage>
</organism>
<evidence type="ECO:0000313" key="3">
    <source>
        <dbReference type="EMBL" id="TDP96746.1"/>
    </source>
</evidence>
<dbReference type="Proteomes" id="UP000295444">
    <property type="component" value="Unassembled WGS sequence"/>
</dbReference>
<feature type="binding site" evidence="1">
    <location>
        <position position="71"/>
    </location>
    <ligand>
        <name>Mg(2+)</name>
        <dbReference type="ChEBI" id="CHEBI:18420"/>
    </ligand>
</feature>
<evidence type="ECO:0000256" key="2">
    <source>
        <dbReference type="SAM" id="SignalP"/>
    </source>
</evidence>
<dbReference type="Gene3D" id="3.40.720.10">
    <property type="entry name" value="Alkaline Phosphatase, subunit A"/>
    <property type="match status" value="1"/>
</dbReference>
<gene>
    <name evidence="3" type="ORF">EV186_104734</name>
</gene>
<dbReference type="EMBL" id="SNXZ01000004">
    <property type="protein sequence ID" value="TDP96746.1"/>
    <property type="molecule type" value="Genomic_DNA"/>
</dbReference>
<dbReference type="InterPro" id="IPR001952">
    <property type="entry name" value="Alkaline_phosphatase"/>
</dbReference>
<evidence type="ECO:0000256" key="1">
    <source>
        <dbReference type="PIRSR" id="PIRSR601952-2"/>
    </source>
</evidence>
<comment type="cofactor">
    <cofactor evidence="1">
        <name>Mg(2+)</name>
        <dbReference type="ChEBI" id="CHEBI:18420"/>
    </cofactor>
    <text evidence="1">Binds 1 Mg(2+) ion.</text>
</comment>
<comment type="cofactor">
    <cofactor evidence="1">
        <name>Zn(2+)</name>
        <dbReference type="ChEBI" id="CHEBI:29105"/>
    </cofactor>
    <text evidence="1">Binds 2 Zn(2+) ions.</text>
</comment>